<accession>A0A3N1HBT7</accession>
<organism evidence="2 3">
    <name type="scientific">Saccharothrix texasensis</name>
    <dbReference type="NCBI Taxonomy" id="103734"/>
    <lineage>
        <taxon>Bacteria</taxon>
        <taxon>Bacillati</taxon>
        <taxon>Actinomycetota</taxon>
        <taxon>Actinomycetes</taxon>
        <taxon>Pseudonocardiales</taxon>
        <taxon>Pseudonocardiaceae</taxon>
        <taxon>Saccharothrix</taxon>
    </lineage>
</organism>
<dbReference type="SUPFAM" id="SSF140453">
    <property type="entry name" value="EsxAB dimer-like"/>
    <property type="match status" value="1"/>
</dbReference>
<comment type="similarity">
    <text evidence="1">Belongs to the WXG100 family.</text>
</comment>
<evidence type="ECO:0000313" key="2">
    <source>
        <dbReference type="EMBL" id="ROP39916.1"/>
    </source>
</evidence>
<reference evidence="2 3" key="1">
    <citation type="submission" date="2018-11" db="EMBL/GenBank/DDBJ databases">
        <title>Sequencing the genomes of 1000 actinobacteria strains.</title>
        <authorList>
            <person name="Klenk H.-P."/>
        </authorList>
    </citation>
    <scope>NUCLEOTIDE SEQUENCE [LARGE SCALE GENOMIC DNA]</scope>
    <source>
        <strain evidence="2 3">DSM 44231</strain>
    </source>
</reference>
<dbReference type="NCBIfam" id="TIGR03930">
    <property type="entry name" value="WXG100_ESAT6"/>
    <property type="match status" value="1"/>
</dbReference>
<evidence type="ECO:0000256" key="1">
    <source>
        <dbReference type="RuleBase" id="RU362001"/>
    </source>
</evidence>
<keyword evidence="3" id="KW-1185">Reference proteome</keyword>
<dbReference type="Gene3D" id="1.10.287.1060">
    <property type="entry name" value="ESAT-6-like"/>
    <property type="match status" value="1"/>
</dbReference>
<dbReference type="RefSeq" id="WP_123745305.1">
    <property type="nucleotide sequence ID" value="NZ_RJKM01000001.1"/>
</dbReference>
<dbReference type="InterPro" id="IPR036689">
    <property type="entry name" value="ESAT-6-like_sf"/>
</dbReference>
<dbReference type="OrthoDB" id="3387628at2"/>
<dbReference type="EMBL" id="RJKM01000001">
    <property type="protein sequence ID" value="ROP39916.1"/>
    <property type="molecule type" value="Genomic_DNA"/>
</dbReference>
<comment type="caution">
    <text evidence="2">The sequence shown here is derived from an EMBL/GenBank/DDBJ whole genome shotgun (WGS) entry which is preliminary data.</text>
</comment>
<dbReference type="Proteomes" id="UP000268727">
    <property type="component" value="Unassembled WGS sequence"/>
</dbReference>
<evidence type="ECO:0000313" key="3">
    <source>
        <dbReference type="Proteomes" id="UP000268727"/>
    </source>
</evidence>
<dbReference type="InterPro" id="IPR010310">
    <property type="entry name" value="T7SS_ESAT-6-like"/>
</dbReference>
<name>A0A3N1HBT7_9PSEU</name>
<gene>
    <name evidence="2" type="ORF">EDD40_5318</name>
</gene>
<sequence>MVDANNIKVDFGQLSSAAGDISGQAGKIQSELDNLKSRLAPVIAQWDGGASASYQEAQRAWDESAAGLQQVLAQIGTAVQSATDAYQAAESKNQGRWA</sequence>
<dbReference type="Pfam" id="PF06013">
    <property type="entry name" value="WXG100"/>
    <property type="match status" value="1"/>
</dbReference>
<dbReference type="AlphaFoldDB" id="A0A3N1HBT7"/>
<protein>
    <recommendedName>
        <fullName evidence="1">ESAT-6-like protein</fullName>
    </recommendedName>
</protein>
<proteinExistence type="inferred from homology"/>